<sequence length="225" mass="23491">MIGTIVNSVAIMGGSILGASFKKGIKERYKETMLQAMGLSATILGISSAIEGITKSDCHVLFIVSLAIGGFIGEWMSLDSKVNNLTEKFSNGSSAEGLSTAVLLFCAGTLSIVGPLESALNGNNTLLYTNAILDGVTSIVLASTFGISIIVSSGVLFLWQGLIYLSANVVSGYITPELLNEISIVGGILILSSGLGILNIKKINTLNLLPSLCIPVVYFLIKSLI</sequence>
<reference evidence="2 3" key="1">
    <citation type="submission" date="2021-06" db="EMBL/GenBank/DDBJ databases">
        <authorList>
            <person name="Sun Q."/>
            <person name="Li D."/>
        </authorList>
    </citation>
    <scope>NUCLEOTIDE SEQUENCE [LARGE SCALE GENOMIC DNA]</scope>
    <source>
        <strain evidence="2 3">N19</strain>
    </source>
</reference>
<evidence type="ECO:0000256" key="1">
    <source>
        <dbReference type="SAM" id="Phobius"/>
    </source>
</evidence>
<comment type="caution">
    <text evidence="2">The sequence shown here is derived from an EMBL/GenBank/DDBJ whole genome shotgun (WGS) entry which is preliminary data.</text>
</comment>
<dbReference type="EMBL" id="JAHLOQ010000005">
    <property type="protein sequence ID" value="MBU5335428.1"/>
    <property type="molecule type" value="Genomic_DNA"/>
</dbReference>
<dbReference type="Pfam" id="PF04474">
    <property type="entry name" value="DUF554"/>
    <property type="match status" value="1"/>
</dbReference>
<gene>
    <name evidence="2" type="ORF">KQI20_03155</name>
</gene>
<evidence type="ECO:0000313" key="2">
    <source>
        <dbReference type="EMBL" id="MBU5335428.1"/>
    </source>
</evidence>
<feature type="transmembrane region" description="Helical" evidence="1">
    <location>
        <begin position="98"/>
        <end position="120"/>
    </location>
</feature>
<keyword evidence="1" id="KW-1133">Transmembrane helix</keyword>
<keyword evidence="1" id="KW-0472">Membrane</keyword>
<keyword evidence="3" id="KW-1185">Reference proteome</keyword>
<protein>
    <submittedName>
        <fullName evidence="2">DUF554 domain-containing protein</fullName>
    </submittedName>
</protein>
<dbReference type="PANTHER" id="PTHR36111:SF2">
    <property type="entry name" value="INNER MEMBRANE PROTEIN"/>
    <property type="match status" value="1"/>
</dbReference>
<accession>A0ABS6DUB8</accession>
<name>A0ABS6DUB8_9FIRM</name>
<dbReference type="Proteomes" id="UP001196301">
    <property type="component" value="Unassembled WGS sequence"/>
</dbReference>
<feature type="transmembrane region" description="Helical" evidence="1">
    <location>
        <begin position="60"/>
        <end position="78"/>
    </location>
</feature>
<dbReference type="PANTHER" id="PTHR36111">
    <property type="entry name" value="INNER MEMBRANE PROTEIN-RELATED"/>
    <property type="match status" value="1"/>
</dbReference>
<proteinExistence type="predicted"/>
<feature type="transmembrane region" description="Helical" evidence="1">
    <location>
        <begin position="132"/>
        <end position="158"/>
    </location>
</feature>
<dbReference type="RefSeq" id="WP_216568545.1">
    <property type="nucleotide sequence ID" value="NZ_JAHLOQ010000005.1"/>
</dbReference>
<organism evidence="2 3">
    <name type="scientific">Intestinibacter bartlettii</name>
    <dbReference type="NCBI Taxonomy" id="261299"/>
    <lineage>
        <taxon>Bacteria</taxon>
        <taxon>Bacillati</taxon>
        <taxon>Bacillota</taxon>
        <taxon>Clostridia</taxon>
        <taxon>Peptostreptococcales</taxon>
        <taxon>Peptostreptococcaceae</taxon>
        <taxon>Intestinibacter</taxon>
    </lineage>
</organism>
<feature type="transmembrane region" description="Helical" evidence="1">
    <location>
        <begin position="178"/>
        <end position="198"/>
    </location>
</feature>
<keyword evidence="1" id="KW-0812">Transmembrane</keyword>
<dbReference type="InterPro" id="IPR007563">
    <property type="entry name" value="DUF554"/>
</dbReference>
<evidence type="ECO:0000313" key="3">
    <source>
        <dbReference type="Proteomes" id="UP001196301"/>
    </source>
</evidence>